<feature type="compositionally biased region" description="Low complexity" evidence="1">
    <location>
        <begin position="252"/>
        <end position="270"/>
    </location>
</feature>
<dbReference type="InterPro" id="IPR034113">
    <property type="entry name" value="SCP_GAPR1-like"/>
</dbReference>
<organism evidence="3 4">
    <name type="scientific">Apolygus lucorum</name>
    <name type="common">Small green plant bug</name>
    <name type="synonym">Lygocoris lucorum</name>
    <dbReference type="NCBI Taxonomy" id="248454"/>
    <lineage>
        <taxon>Eukaryota</taxon>
        <taxon>Metazoa</taxon>
        <taxon>Ecdysozoa</taxon>
        <taxon>Arthropoda</taxon>
        <taxon>Hexapoda</taxon>
        <taxon>Insecta</taxon>
        <taxon>Pterygota</taxon>
        <taxon>Neoptera</taxon>
        <taxon>Paraneoptera</taxon>
        <taxon>Hemiptera</taxon>
        <taxon>Heteroptera</taxon>
        <taxon>Panheteroptera</taxon>
        <taxon>Cimicomorpha</taxon>
        <taxon>Miridae</taxon>
        <taxon>Mirini</taxon>
        <taxon>Apolygus</taxon>
    </lineage>
</organism>
<dbReference type="AlphaFoldDB" id="A0A8S9XSK4"/>
<sequence length="270" mass="30302">MEGSQSLGESWKRAGSLRGAMGEPPSRRREEAAALLNLHKRVGTEGMTRANPAADHQARVLANHRAKRPQILLKILSNRPEILPEDEEVNTDWLDSEFIAECLCWHNVYRQRHAVPVLTLCPQLCEKAQSWANHLAHTNSFFYRIDKEVGQNLFCRLINTLQTDVTGQEVASYWYGAVRQYNYFKEPDVLHANVNAGHFTQMVWASTRKFGVGKASSRAGKILVVAHYWPPGNISGQFQDNVLPPLPETETDSVSGSDTSTSRSTSEFPT</sequence>
<feature type="region of interest" description="Disordered" evidence="1">
    <location>
        <begin position="1"/>
        <end position="29"/>
    </location>
</feature>
<dbReference type="InterPro" id="IPR014044">
    <property type="entry name" value="CAP_dom"/>
</dbReference>
<protein>
    <recommendedName>
        <fullName evidence="2">SCP domain-containing protein</fullName>
    </recommendedName>
</protein>
<reference evidence="3" key="1">
    <citation type="journal article" date="2021" name="Mol. Ecol. Resour.">
        <title>Apolygus lucorum genome provides insights into omnivorousness and mesophyll feeding.</title>
        <authorList>
            <person name="Liu Y."/>
            <person name="Liu H."/>
            <person name="Wang H."/>
            <person name="Huang T."/>
            <person name="Liu B."/>
            <person name="Yang B."/>
            <person name="Yin L."/>
            <person name="Li B."/>
            <person name="Zhang Y."/>
            <person name="Zhang S."/>
            <person name="Jiang F."/>
            <person name="Zhang X."/>
            <person name="Ren Y."/>
            <person name="Wang B."/>
            <person name="Wang S."/>
            <person name="Lu Y."/>
            <person name="Wu K."/>
            <person name="Fan W."/>
            <person name="Wang G."/>
        </authorList>
    </citation>
    <scope>NUCLEOTIDE SEQUENCE</scope>
    <source>
        <strain evidence="3">12Hb</strain>
    </source>
</reference>
<dbReference type="Gene3D" id="3.40.33.10">
    <property type="entry name" value="CAP"/>
    <property type="match status" value="1"/>
</dbReference>
<dbReference type="InterPro" id="IPR035940">
    <property type="entry name" value="CAP_sf"/>
</dbReference>
<dbReference type="CDD" id="cd05382">
    <property type="entry name" value="CAP_GAPR1-like"/>
    <property type="match status" value="1"/>
</dbReference>
<dbReference type="OrthoDB" id="337038at2759"/>
<evidence type="ECO:0000256" key="1">
    <source>
        <dbReference type="SAM" id="MobiDB-lite"/>
    </source>
</evidence>
<dbReference type="InterPro" id="IPR001283">
    <property type="entry name" value="CRISP-related"/>
</dbReference>
<comment type="caution">
    <text evidence="3">The sequence shown here is derived from an EMBL/GenBank/DDBJ whole genome shotgun (WGS) entry which is preliminary data.</text>
</comment>
<dbReference type="PRINTS" id="PR00837">
    <property type="entry name" value="V5TPXLIKE"/>
</dbReference>
<dbReference type="FunFam" id="3.40.33.10:FF:000010">
    <property type="entry name" value="Predicted protein"/>
    <property type="match status" value="1"/>
</dbReference>
<evidence type="ECO:0000259" key="2">
    <source>
        <dbReference type="SMART" id="SM00198"/>
    </source>
</evidence>
<dbReference type="PROSITE" id="PS01009">
    <property type="entry name" value="CRISP_1"/>
    <property type="match status" value="1"/>
</dbReference>
<dbReference type="SUPFAM" id="SSF55797">
    <property type="entry name" value="PR-1-like"/>
    <property type="match status" value="1"/>
</dbReference>
<gene>
    <name evidence="3" type="ORF">GE061_012434</name>
</gene>
<evidence type="ECO:0000313" key="3">
    <source>
        <dbReference type="EMBL" id="KAF6211917.1"/>
    </source>
</evidence>
<dbReference type="InterPro" id="IPR018244">
    <property type="entry name" value="Allrgn_V5/Tpx1_CS"/>
</dbReference>
<evidence type="ECO:0000313" key="4">
    <source>
        <dbReference type="Proteomes" id="UP000466442"/>
    </source>
</evidence>
<name>A0A8S9XSK4_APOLU</name>
<keyword evidence="4" id="KW-1185">Reference proteome</keyword>
<accession>A0A8S9XSK4</accession>
<dbReference type="GO" id="GO:0005576">
    <property type="term" value="C:extracellular region"/>
    <property type="evidence" value="ECO:0007669"/>
    <property type="project" value="UniProtKB-SubCell"/>
</dbReference>
<dbReference type="SMART" id="SM00198">
    <property type="entry name" value="SCP"/>
    <property type="match status" value="1"/>
</dbReference>
<feature type="domain" description="SCP" evidence="2">
    <location>
        <begin position="97"/>
        <end position="236"/>
    </location>
</feature>
<dbReference type="Pfam" id="PF00188">
    <property type="entry name" value="CAP"/>
    <property type="match status" value="1"/>
</dbReference>
<dbReference type="PANTHER" id="PTHR10334">
    <property type="entry name" value="CYSTEINE-RICH SECRETORY PROTEIN-RELATED"/>
    <property type="match status" value="1"/>
</dbReference>
<proteinExistence type="predicted"/>
<dbReference type="EMBL" id="WIXP02000004">
    <property type="protein sequence ID" value="KAF6211917.1"/>
    <property type="molecule type" value="Genomic_DNA"/>
</dbReference>
<dbReference type="Proteomes" id="UP000466442">
    <property type="component" value="Unassembled WGS sequence"/>
</dbReference>
<feature type="region of interest" description="Disordered" evidence="1">
    <location>
        <begin position="239"/>
        <end position="270"/>
    </location>
</feature>